<dbReference type="Proteomes" id="UP001283361">
    <property type="component" value="Unassembled WGS sequence"/>
</dbReference>
<dbReference type="EMBL" id="JAWDGP010000465">
    <property type="protein sequence ID" value="KAK3800285.1"/>
    <property type="molecule type" value="Genomic_DNA"/>
</dbReference>
<feature type="compositionally biased region" description="Basic and acidic residues" evidence="1">
    <location>
        <begin position="408"/>
        <end position="418"/>
    </location>
</feature>
<dbReference type="PROSITE" id="PS50940">
    <property type="entry name" value="CHIT_BIND_II"/>
    <property type="match status" value="1"/>
</dbReference>
<sequence>MMILFASLLILVAAPALTLADSEAHDYDHHSESNHGPNEYKDSYDEYYDRSYDDEYNNGHYSSDSSHDYKMDMYDYLGSHESEHSQALTSDYFDATAYSAAAQSNGLVRCVPGVQFIRHPHRCDQFFQCAHGQPQHVVTCPGNLMFNTHLSVCDWPSNVDCYNDRSSSMYYFPDDTHSEDFTDYDGDNYHHSDDYRDSSYGHDHSYTDHGDEEEEYHDDDDDDGHMNDDNEDDYDDYSWDDDDYNDGSYRDDYSHNFLGPRPVHVHPVSLHGYLPVQWHPHPSFGLSGPYQPMAGYNSLSSGLYQHPGSFSPILSALLDLQYHHPARHDSQRYHGYPPHHQHYHYNSRLAYNLGDKTYDRDDEYYAHNNYKDYRDDEYYAHNNYKDHGDDGANDYSHHADDDPDDHGDDMGDDNHSMNEDEYYDSMEEPYYTDSHDDPHYHSHLDRYQEDDHYNRQHQGRESHEVDEQSAWLYPYFKYPPRKRMQPMYLPDQDVQYIHYIHESDPHPQHHREDSRSGILGNEDNVLLPLLLLKSPEAKQLLMTSTLLSKLKGVTGKELLDGSGGLKDLMLRQALLNLLTHTQQQPQPTGTPGQGQTRVTQANLLFDPIARTYRSLATNQPVQLINPRTNQVVNPASTFVDPLSARLNLMTSGQVVETATGQSLGILEPLTGTIVAANVQPRQQQQQQQQPQQAVQRLSLQQPSLLQARQGQDSIVPGQQRPALFQSRGLNGVSDNDALNLIFLSPLTPSSLPTPLLANTGSDALIRGSLREVLGPGLAEVIEQSPAPLTPGQRLPNAAAGGGQYCTVVRSGQTVPFRLSPRGGRQLSRQECDAMGRVLDTFIPTYLRTFVTRDAALAGFNRVGGGVGSGLPAHGGFRPNSNTVLNTVVNPNGNIGGVGNGIFDNPTNNNNNNNNNNKNNNNGFNSLFNTNFNRNPSTISDNSFNVFSGADTRNTNVDNNFRSVGTNFGGDSRSINNNISNVGNGLPASNNLSDFISVRQDITGCSILVPNIVPQC</sequence>
<accession>A0AAE1B651</accession>
<keyword evidence="2" id="KW-0732">Signal</keyword>
<comment type="caution">
    <text evidence="4">The sequence shown here is derived from an EMBL/GenBank/DDBJ whole genome shotgun (WGS) entry which is preliminary data.</text>
</comment>
<feature type="compositionally biased region" description="Basic and acidic residues" evidence="1">
    <location>
        <begin position="381"/>
        <end position="400"/>
    </location>
</feature>
<feature type="chain" id="PRO_5041970073" description="Chitin-binding type-2 domain-containing protein" evidence="2">
    <location>
        <begin position="21"/>
        <end position="1015"/>
    </location>
</feature>
<keyword evidence="5" id="KW-1185">Reference proteome</keyword>
<feature type="compositionally biased region" description="Basic and acidic residues" evidence="1">
    <location>
        <begin position="192"/>
        <end position="209"/>
    </location>
</feature>
<evidence type="ECO:0000313" key="5">
    <source>
        <dbReference type="Proteomes" id="UP001283361"/>
    </source>
</evidence>
<dbReference type="InterPro" id="IPR002557">
    <property type="entry name" value="Chitin-bd_dom"/>
</dbReference>
<feature type="domain" description="Chitin-binding type-2" evidence="3">
    <location>
        <begin position="107"/>
        <end position="163"/>
    </location>
</feature>
<dbReference type="GO" id="GO:0008061">
    <property type="term" value="F:chitin binding"/>
    <property type="evidence" value="ECO:0007669"/>
    <property type="project" value="InterPro"/>
</dbReference>
<protein>
    <recommendedName>
        <fullName evidence="3">Chitin-binding type-2 domain-containing protein</fullName>
    </recommendedName>
</protein>
<evidence type="ECO:0000259" key="3">
    <source>
        <dbReference type="PROSITE" id="PS50940"/>
    </source>
</evidence>
<dbReference type="Gene3D" id="2.170.140.10">
    <property type="entry name" value="Chitin binding domain"/>
    <property type="match status" value="1"/>
</dbReference>
<dbReference type="Pfam" id="PF01607">
    <property type="entry name" value="CBM_14"/>
    <property type="match status" value="1"/>
</dbReference>
<evidence type="ECO:0000256" key="2">
    <source>
        <dbReference type="SAM" id="SignalP"/>
    </source>
</evidence>
<feature type="region of interest" description="Disordered" evidence="1">
    <location>
        <begin position="192"/>
        <end position="241"/>
    </location>
</feature>
<feature type="compositionally biased region" description="Acidic residues" evidence="1">
    <location>
        <begin position="210"/>
        <end position="241"/>
    </location>
</feature>
<dbReference type="SUPFAM" id="SSF57625">
    <property type="entry name" value="Invertebrate chitin-binding proteins"/>
    <property type="match status" value="1"/>
</dbReference>
<proteinExistence type="predicted"/>
<gene>
    <name evidence="4" type="ORF">RRG08_026000</name>
</gene>
<evidence type="ECO:0000256" key="1">
    <source>
        <dbReference type="SAM" id="MobiDB-lite"/>
    </source>
</evidence>
<organism evidence="4 5">
    <name type="scientific">Elysia crispata</name>
    <name type="common">lettuce slug</name>
    <dbReference type="NCBI Taxonomy" id="231223"/>
    <lineage>
        <taxon>Eukaryota</taxon>
        <taxon>Metazoa</taxon>
        <taxon>Spiralia</taxon>
        <taxon>Lophotrochozoa</taxon>
        <taxon>Mollusca</taxon>
        <taxon>Gastropoda</taxon>
        <taxon>Heterobranchia</taxon>
        <taxon>Euthyneura</taxon>
        <taxon>Panpulmonata</taxon>
        <taxon>Sacoglossa</taxon>
        <taxon>Placobranchoidea</taxon>
        <taxon>Plakobranchidae</taxon>
        <taxon>Elysia</taxon>
    </lineage>
</organism>
<dbReference type="AlphaFoldDB" id="A0AAE1B651"/>
<dbReference type="SMART" id="SM00494">
    <property type="entry name" value="ChtBD2"/>
    <property type="match status" value="1"/>
</dbReference>
<evidence type="ECO:0000313" key="4">
    <source>
        <dbReference type="EMBL" id="KAK3800285.1"/>
    </source>
</evidence>
<dbReference type="GO" id="GO:0005576">
    <property type="term" value="C:extracellular region"/>
    <property type="evidence" value="ECO:0007669"/>
    <property type="project" value="InterPro"/>
</dbReference>
<feature type="signal peptide" evidence="2">
    <location>
        <begin position="1"/>
        <end position="20"/>
    </location>
</feature>
<dbReference type="InterPro" id="IPR036508">
    <property type="entry name" value="Chitin-bd_dom_sf"/>
</dbReference>
<feature type="region of interest" description="Disordered" evidence="1">
    <location>
        <begin position="381"/>
        <end position="420"/>
    </location>
</feature>
<name>A0AAE1B651_9GAST</name>
<reference evidence="4" key="1">
    <citation type="journal article" date="2023" name="G3 (Bethesda)">
        <title>A reference genome for the long-term kleptoplast-retaining sea slug Elysia crispata morphotype clarki.</title>
        <authorList>
            <person name="Eastman K.E."/>
            <person name="Pendleton A.L."/>
            <person name="Shaikh M.A."/>
            <person name="Suttiyut T."/>
            <person name="Ogas R."/>
            <person name="Tomko P."/>
            <person name="Gavelis G."/>
            <person name="Widhalm J.R."/>
            <person name="Wisecaver J.H."/>
        </authorList>
    </citation>
    <scope>NUCLEOTIDE SEQUENCE</scope>
    <source>
        <strain evidence="4">ECLA1</strain>
    </source>
</reference>